<feature type="region of interest" description="Disordered" evidence="2">
    <location>
        <begin position="465"/>
        <end position="573"/>
    </location>
</feature>
<feature type="region of interest" description="Disordered" evidence="2">
    <location>
        <begin position="339"/>
        <end position="368"/>
    </location>
</feature>
<keyword evidence="4" id="KW-1185">Reference proteome</keyword>
<feature type="compositionally biased region" description="Basic and acidic residues" evidence="2">
    <location>
        <begin position="502"/>
        <end position="515"/>
    </location>
</feature>
<feature type="region of interest" description="Disordered" evidence="2">
    <location>
        <begin position="1"/>
        <end position="97"/>
    </location>
</feature>
<gene>
    <name evidence="3" type="ORF">BGZ99_000075</name>
</gene>
<keyword evidence="1" id="KW-0175">Coiled coil</keyword>
<feature type="compositionally biased region" description="Low complexity" evidence="2">
    <location>
        <begin position="516"/>
        <end position="531"/>
    </location>
</feature>
<sequence>MTLQHPHSPKQPSSKQPQYPPLAPLPPPPSLAIAGGPNSLPASRINDSSIKALDGQGRLAHARPGLTQESSPIAPEEHSSLEGASTSSVGSESPSDTGLAARFQDHLRLFFSMHHKLFDLVAFYVVMFAINGQMTSLPTRLEWIGFCVQSIVALRRAFQTSIKHGLGLTSFLGMLDLLVGQLFLHQDRLGLLPTVANILVYFYVINLTRGLVFGDSVSCLLWFLFGLVDVYRKDPSSASILDLTPYKVIPVHTVGFGLYILMSELVDVMLHSAEPGQTQGRYLNYVGAQKEGPVAIRSSSRRSINRSADPSSNLRFELCITEITPFTVSFCLNALSDAPSPDQSSAQNPTSNNSSTSTSIEGSGNGGPVTLTEHVDLSAIKVGSAVNSSSSSSTTKTSKSTATPRIISTSDIVFHVNYIPWQQVRYHLPDDQSFTLYGLTPSTDYEIEMKVHQFSSFVTRVGTRAAPPGTIAPTIGPAKPTKSTDPGMKSTKNRKSKKGQKNQKEQTDKSGESSKTKSSATTSTSTSSTSSGMLSEPNGSAGVSSLPLEAATSPSSSVAVEEDTPSTGERRNSNELLFEQLQASIQASIEASSATKLTLKKLKRDQNKTEASLRQELEGIGRGQAKALVQDQKRRQKLSFLQESIKQADVLALSLQEELVDLRTSTQSSQPDLDELTDAIKELDQQIQSSQANVKMEVGPLKTECQRLQSEIKRLEGERTEWASKAAHLRESEVAPLQLRLQRLEQQQIVWKVAAAASKDKDREASSRLATLEEDIQKRTVKADDLQRTMQSLKGDNARLKESVEREMEIWETLEREADVEEAQAAMSSFPMQTLAYGSGGQQYSPQALAQPVRHHDMSMDGPARESQYWRLADDGAGAGSGRDLWFDSHSGLDSGMGGAPSAWEMASGVSPLDSSRGAWTTETRANPFDHSLPDQR</sequence>
<evidence type="ECO:0000256" key="1">
    <source>
        <dbReference type="SAM" id="Coils"/>
    </source>
</evidence>
<organism evidence="3 4">
    <name type="scientific">Dissophora globulifera</name>
    <dbReference type="NCBI Taxonomy" id="979702"/>
    <lineage>
        <taxon>Eukaryota</taxon>
        <taxon>Fungi</taxon>
        <taxon>Fungi incertae sedis</taxon>
        <taxon>Mucoromycota</taxon>
        <taxon>Mortierellomycotina</taxon>
        <taxon>Mortierellomycetes</taxon>
        <taxon>Mortierellales</taxon>
        <taxon>Mortierellaceae</taxon>
        <taxon>Dissophora</taxon>
    </lineage>
</organism>
<feature type="compositionally biased region" description="Polar residues" evidence="2">
    <location>
        <begin position="82"/>
        <end position="96"/>
    </location>
</feature>
<evidence type="ECO:0000313" key="3">
    <source>
        <dbReference type="EMBL" id="KAG0329846.1"/>
    </source>
</evidence>
<dbReference type="EMBL" id="JAAAIP010000010">
    <property type="protein sequence ID" value="KAG0329846.1"/>
    <property type="molecule type" value="Genomic_DNA"/>
</dbReference>
<feature type="compositionally biased region" description="Basic residues" evidence="2">
    <location>
        <begin position="491"/>
        <end position="501"/>
    </location>
</feature>
<dbReference type="OrthoDB" id="2438808at2759"/>
<name>A0A9P6UZK6_9FUNG</name>
<feature type="compositionally biased region" description="Pro residues" evidence="2">
    <location>
        <begin position="18"/>
        <end position="30"/>
    </location>
</feature>
<accession>A0A9P6UZK6</accession>
<evidence type="ECO:0000313" key="4">
    <source>
        <dbReference type="Proteomes" id="UP000738325"/>
    </source>
</evidence>
<protein>
    <submittedName>
        <fullName evidence="3">Uncharacterized protein</fullName>
    </submittedName>
</protein>
<dbReference type="AlphaFoldDB" id="A0A9P6UZK6"/>
<feature type="compositionally biased region" description="Low complexity" evidence="2">
    <location>
        <begin position="344"/>
        <end position="362"/>
    </location>
</feature>
<feature type="coiled-coil region" evidence="1">
    <location>
        <begin position="769"/>
        <end position="803"/>
    </location>
</feature>
<evidence type="ECO:0000256" key="2">
    <source>
        <dbReference type="SAM" id="MobiDB-lite"/>
    </source>
</evidence>
<proteinExistence type="predicted"/>
<reference evidence="3" key="1">
    <citation type="journal article" date="2020" name="Fungal Divers.">
        <title>Resolving the Mortierellaceae phylogeny through synthesis of multi-gene phylogenetics and phylogenomics.</title>
        <authorList>
            <person name="Vandepol N."/>
            <person name="Liber J."/>
            <person name="Desiro A."/>
            <person name="Na H."/>
            <person name="Kennedy M."/>
            <person name="Barry K."/>
            <person name="Grigoriev I.V."/>
            <person name="Miller A.N."/>
            <person name="O'Donnell K."/>
            <person name="Stajich J.E."/>
            <person name="Bonito G."/>
        </authorList>
    </citation>
    <scope>NUCLEOTIDE SEQUENCE</scope>
    <source>
        <strain evidence="3">REB-010B</strain>
    </source>
</reference>
<feature type="region of interest" description="Disordered" evidence="2">
    <location>
        <begin position="895"/>
        <end position="937"/>
    </location>
</feature>
<dbReference type="Proteomes" id="UP000738325">
    <property type="component" value="Unassembled WGS sequence"/>
</dbReference>
<comment type="caution">
    <text evidence="3">The sequence shown here is derived from an EMBL/GenBank/DDBJ whole genome shotgun (WGS) entry which is preliminary data.</text>
</comment>
<feature type="coiled-coil region" evidence="1">
    <location>
        <begin position="673"/>
        <end position="725"/>
    </location>
</feature>
<feature type="compositionally biased region" description="Low complexity" evidence="2">
    <location>
        <begin position="1"/>
        <end position="17"/>
    </location>
</feature>